<accession>A0A1H7T6P1</accession>
<feature type="transmembrane region" description="Helical" evidence="1">
    <location>
        <begin position="43"/>
        <end position="64"/>
    </location>
</feature>
<proteinExistence type="predicted"/>
<protein>
    <submittedName>
        <fullName evidence="2">Uncharacterized protein</fullName>
    </submittedName>
</protein>
<dbReference type="EMBL" id="FOAD01000008">
    <property type="protein sequence ID" value="SEL80531.1"/>
    <property type="molecule type" value="Genomic_DNA"/>
</dbReference>
<keyword evidence="1" id="KW-0472">Membrane</keyword>
<name>A0A1H7T6P1_HALLR</name>
<sequence>MEEWLRLASKIHTYHYVVLGVAGMGATVGYANPGMHVLHIGPLRVDVFYLSLALFGLLFILSATDSYDPEDYGLSASDSEK</sequence>
<keyword evidence="1" id="KW-1133">Transmembrane helix</keyword>
<dbReference type="AlphaFoldDB" id="A0A1H7T6P1"/>
<evidence type="ECO:0000313" key="2">
    <source>
        <dbReference type="EMBL" id="SEL80531.1"/>
    </source>
</evidence>
<dbReference type="Proteomes" id="UP000183894">
    <property type="component" value="Unassembled WGS sequence"/>
</dbReference>
<dbReference type="OrthoDB" id="182520at2157"/>
<dbReference type="RefSeq" id="WP_074795771.1">
    <property type="nucleotide sequence ID" value="NZ_FOAD01000008.1"/>
</dbReference>
<keyword evidence="1" id="KW-0812">Transmembrane</keyword>
<reference evidence="2 3" key="1">
    <citation type="submission" date="2016-10" db="EMBL/GenBank/DDBJ databases">
        <authorList>
            <person name="de Groot N.N."/>
        </authorList>
    </citation>
    <scope>NUCLEOTIDE SEQUENCE [LARGE SCALE GENOMIC DNA]</scope>
    <source>
        <strain evidence="2 3">CDM_5</strain>
    </source>
</reference>
<organism evidence="2 3">
    <name type="scientific">Haloferax larsenii</name>
    <dbReference type="NCBI Taxonomy" id="302484"/>
    <lineage>
        <taxon>Archaea</taxon>
        <taxon>Methanobacteriati</taxon>
        <taxon>Methanobacteriota</taxon>
        <taxon>Stenosarchaea group</taxon>
        <taxon>Halobacteria</taxon>
        <taxon>Halobacteriales</taxon>
        <taxon>Haloferacaceae</taxon>
        <taxon>Haloferax</taxon>
    </lineage>
</organism>
<gene>
    <name evidence="2" type="ORF">SAMN04488691_10896</name>
</gene>
<evidence type="ECO:0000256" key="1">
    <source>
        <dbReference type="SAM" id="Phobius"/>
    </source>
</evidence>
<evidence type="ECO:0000313" key="3">
    <source>
        <dbReference type="Proteomes" id="UP000183894"/>
    </source>
</evidence>
<feature type="transmembrane region" description="Helical" evidence="1">
    <location>
        <begin position="13"/>
        <end position="31"/>
    </location>
</feature>